<dbReference type="FunFam" id="3.40.1390.30:FF:000001">
    <property type="entry name" value="GTP cyclohydrolase 1 type 2"/>
    <property type="match status" value="1"/>
</dbReference>
<organism evidence="6 7">
    <name type="scientific">Legionella massiliensis</name>
    <dbReference type="NCBI Taxonomy" id="1034943"/>
    <lineage>
        <taxon>Bacteria</taxon>
        <taxon>Pseudomonadati</taxon>
        <taxon>Pseudomonadota</taxon>
        <taxon>Gammaproteobacteria</taxon>
        <taxon>Legionellales</taxon>
        <taxon>Legionellaceae</taxon>
        <taxon>Legionella</taxon>
    </lineage>
</organism>
<evidence type="ECO:0000256" key="4">
    <source>
        <dbReference type="ARBA" id="ARBA00022723"/>
    </source>
</evidence>
<keyword evidence="7" id="KW-1185">Reference proteome</keyword>
<feature type="binding site" evidence="5">
    <location>
        <position position="102"/>
    </location>
    <ligand>
        <name>a divalent metal cation</name>
        <dbReference type="ChEBI" id="CHEBI:60240"/>
        <label>1</label>
    </ligand>
</feature>
<dbReference type="STRING" id="1034943.BN59_03020"/>
<dbReference type="NCBIfam" id="TIGR00486">
    <property type="entry name" value="YbgI_SA1388"/>
    <property type="match status" value="1"/>
</dbReference>
<comment type="subunit">
    <text evidence="2">Homohexamer.</text>
</comment>
<dbReference type="InterPro" id="IPR036069">
    <property type="entry name" value="DUF34/NIF3_sf"/>
</dbReference>
<dbReference type="RefSeq" id="WP_044011821.1">
    <property type="nucleotide sequence ID" value="NZ_CCVW01000003.1"/>
</dbReference>
<name>A0A078L437_9GAMM</name>
<dbReference type="InterPro" id="IPR002678">
    <property type="entry name" value="DUF34/NIF3"/>
</dbReference>
<accession>A0A078L437</accession>
<feature type="binding site" evidence="5">
    <location>
        <position position="224"/>
    </location>
    <ligand>
        <name>a divalent metal cation</name>
        <dbReference type="ChEBI" id="CHEBI:60240"/>
        <label>1</label>
    </ligand>
</feature>
<evidence type="ECO:0000313" key="6">
    <source>
        <dbReference type="EMBL" id="CDZ78708.1"/>
    </source>
</evidence>
<feature type="binding site" evidence="5">
    <location>
        <position position="64"/>
    </location>
    <ligand>
        <name>a divalent metal cation</name>
        <dbReference type="ChEBI" id="CHEBI:60240"/>
        <label>2</label>
    </ligand>
</feature>
<dbReference type="AlphaFoldDB" id="A0A078L437"/>
<reference evidence="6 7" key="1">
    <citation type="submission" date="2014-06" db="EMBL/GenBank/DDBJ databases">
        <authorList>
            <person name="Urmite Genomes Urmite Genomes"/>
        </authorList>
    </citation>
    <scope>NUCLEOTIDE SEQUENCE [LARGE SCALE GENOMIC DNA]</scope>
</reference>
<evidence type="ECO:0000256" key="1">
    <source>
        <dbReference type="ARBA" id="ARBA00006964"/>
    </source>
</evidence>
<keyword evidence="4 5" id="KW-0479">Metal-binding</keyword>
<dbReference type="PANTHER" id="PTHR13799:SF14">
    <property type="entry name" value="GTP CYCLOHYDROLASE 1 TYPE 2 HOMOLOG"/>
    <property type="match status" value="1"/>
</dbReference>
<dbReference type="PANTHER" id="PTHR13799">
    <property type="entry name" value="NGG1 INTERACTING FACTOR 3"/>
    <property type="match status" value="1"/>
</dbReference>
<dbReference type="Pfam" id="PF01784">
    <property type="entry name" value="DUF34_NIF3"/>
    <property type="match status" value="1"/>
</dbReference>
<dbReference type="eggNOG" id="COG0327">
    <property type="taxonomic scope" value="Bacteria"/>
</dbReference>
<dbReference type="EMBL" id="CCSB01000003">
    <property type="protein sequence ID" value="CDZ78708.1"/>
    <property type="molecule type" value="Genomic_DNA"/>
</dbReference>
<feature type="binding site" evidence="5">
    <location>
        <position position="220"/>
    </location>
    <ligand>
        <name>a divalent metal cation</name>
        <dbReference type="ChEBI" id="CHEBI:60240"/>
        <label>1</label>
    </ligand>
</feature>
<evidence type="ECO:0000256" key="5">
    <source>
        <dbReference type="PIRSR" id="PIRSR602678-1"/>
    </source>
</evidence>
<dbReference type="Gene3D" id="3.40.1390.30">
    <property type="entry name" value="NIF3 (NGG1p interacting factor 3)-like"/>
    <property type="match status" value="2"/>
</dbReference>
<dbReference type="OrthoDB" id="9800881at2"/>
<evidence type="ECO:0000313" key="7">
    <source>
        <dbReference type="Proteomes" id="UP000044071"/>
    </source>
</evidence>
<comment type="similarity">
    <text evidence="1">Belongs to the GTP cyclohydrolase I type 2/NIF3 family.</text>
</comment>
<dbReference type="GO" id="GO:0046872">
    <property type="term" value="F:metal ion binding"/>
    <property type="evidence" value="ECO:0007669"/>
    <property type="project" value="UniProtKB-KW"/>
</dbReference>
<evidence type="ECO:0000256" key="2">
    <source>
        <dbReference type="ARBA" id="ARBA00011643"/>
    </source>
</evidence>
<sequence>MITRDELASYLHELLACNDYDDYAPNGMQIEGEKHIRKICTAVTASLDAVHQAVAFEADVLLVHHGYFWRGEAPVITGMKRERIARLIKHNISLFAYHLPLDCHAELGNNACLARLLNFNSIKKHKIGKNRDLLWSGSLTKTISAKKFLSQLEEKLDREPLYIHGSEKPIHRVAWCSGAAQDYIEEAYNLGVDAYISGEVSERTFYQAKELGIHYFACGHHATERYGIQALGNHLATKFDLEYHFIDSSNPV</sequence>
<proteinExistence type="inferred from homology"/>
<evidence type="ECO:0000256" key="3">
    <source>
        <dbReference type="ARBA" id="ARBA00022112"/>
    </source>
</evidence>
<dbReference type="GO" id="GO:0005737">
    <property type="term" value="C:cytoplasm"/>
    <property type="evidence" value="ECO:0007669"/>
    <property type="project" value="TreeGrafter"/>
</dbReference>
<feature type="binding site" evidence="5">
    <location>
        <position position="65"/>
    </location>
    <ligand>
        <name>a divalent metal cation</name>
        <dbReference type="ChEBI" id="CHEBI:60240"/>
        <label>1</label>
    </ligand>
</feature>
<dbReference type="SUPFAM" id="SSF102705">
    <property type="entry name" value="NIF3 (NGG1p interacting factor 3)-like"/>
    <property type="match status" value="1"/>
</dbReference>
<gene>
    <name evidence="6" type="ORF">BN59_03020</name>
</gene>
<dbReference type="Proteomes" id="UP000044071">
    <property type="component" value="Unassembled WGS sequence"/>
</dbReference>
<protein>
    <recommendedName>
        <fullName evidence="3">GTP cyclohydrolase 1 type 2 homolog</fullName>
    </recommendedName>
</protein>